<feature type="transmembrane region" description="Helical" evidence="1">
    <location>
        <begin position="535"/>
        <end position="558"/>
    </location>
</feature>
<name>A0ABS5N3N2_9PSED</name>
<dbReference type="EMBL" id="JAGYHF010000013">
    <property type="protein sequence ID" value="MBS4081190.1"/>
    <property type="molecule type" value="Genomic_DNA"/>
</dbReference>
<feature type="domain" description="Novel STAND NTPase 1" evidence="2">
    <location>
        <begin position="94"/>
        <end position="489"/>
    </location>
</feature>
<dbReference type="Proteomes" id="UP000676035">
    <property type="component" value="Unassembled WGS sequence"/>
</dbReference>
<feature type="transmembrane region" description="Helical" evidence="1">
    <location>
        <begin position="15"/>
        <end position="35"/>
    </location>
</feature>
<dbReference type="RefSeq" id="WP_212546060.1">
    <property type="nucleotide sequence ID" value="NZ_JAGYHF010000013.1"/>
</dbReference>
<evidence type="ECO:0000313" key="4">
    <source>
        <dbReference type="Proteomes" id="UP000676035"/>
    </source>
</evidence>
<feature type="transmembrane region" description="Helical" evidence="1">
    <location>
        <begin position="47"/>
        <end position="67"/>
    </location>
</feature>
<proteinExistence type="predicted"/>
<keyword evidence="1" id="KW-0812">Transmembrane</keyword>
<evidence type="ECO:0000259" key="2">
    <source>
        <dbReference type="Pfam" id="PF20703"/>
    </source>
</evidence>
<protein>
    <recommendedName>
        <fullName evidence="2">Novel STAND NTPase 1 domain-containing protein</fullName>
    </recommendedName>
</protein>
<reference evidence="3 4" key="1">
    <citation type="submission" date="2021-04" db="EMBL/GenBank/DDBJ databases">
        <title>Pseudomonas rustica sp. nov. isolated from raw milk.</title>
        <authorList>
            <person name="Fiedler G."/>
            <person name="Gieschler S."/>
            <person name="Kabisch J."/>
            <person name="Grimmler C."/>
            <person name="Brinks E."/>
            <person name="Wagner N."/>
            <person name="Hetzer B."/>
            <person name="Franz C.M.A.P."/>
            <person name="Boehnlein C."/>
        </authorList>
    </citation>
    <scope>NUCLEOTIDE SEQUENCE [LARGE SCALE GENOMIC DNA]</scope>
    <source>
        <strain evidence="3 4">MBT-4</strain>
    </source>
</reference>
<gene>
    <name evidence="3" type="ORF">KFS80_23150</name>
</gene>
<comment type="caution">
    <text evidence="3">The sequence shown here is derived from an EMBL/GenBank/DDBJ whole genome shotgun (WGS) entry which is preliminary data.</text>
</comment>
<organism evidence="3 4">
    <name type="scientific">Pseudomonas rustica</name>
    <dbReference type="NCBI Taxonomy" id="2827099"/>
    <lineage>
        <taxon>Bacteria</taxon>
        <taxon>Pseudomonadati</taxon>
        <taxon>Pseudomonadota</taxon>
        <taxon>Gammaproteobacteria</taxon>
        <taxon>Pseudomonadales</taxon>
        <taxon>Pseudomonadaceae</taxon>
        <taxon>Pseudomonas</taxon>
    </lineage>
</organism>
<evidence type="ECO:0000256" key="1">
    <source>
        <dbReference type="SAM" id="Phobius"/>
    </source>
</evidence>
<dbReference type="InterPro" id="IPR049052">
    <property type="entry name" value="nSTAND1"/>
</dbReference>
<keyword evidence="4" id="KW-1185">Reference proteome</keyword>
<keyword evidence="1" id="KW-0472">Membrane</keyword>
<sequence>MDLKRLTEWLSTADGLVKALLFIIAVPGTIWAAATKELEPVIAYFDLPAWAASTTAFAMIIAAVLILRSSFRRFSRESRLEQPDAFTLKPSSPSMLIGRSDDLASLINSVQYYRLVLMDGESGCGKSALVSAGLEPILLQSDGLLPVIIRDWGDDWVRGPFSAALGALVRAVNSSDRKRLDWTVSPDLAAEPSRLADDLDARLEAIFEILGRRLLLIADQFDDYQARHRSRFLDEESNWLSPAVLTSNNRFWEWVSVGLHAGRLHLLVISRADTAAGLACVRFLGEDQSSARTLARVEVDYLHPLLTGIAPEGADPAVVSHPEGGWHALRERIERDLKMEGAILMQQVRTVLLGLRQIPLLTLRHYFAAGGLRGIETLVVSRAINRAGEMASGGEEGRRTVRAMLSALISPGGPNQPPKSQRASFSVLSNIAGDKTQYEAILSALQRDELVRPAEELSGEIAWQLDHDYLARAVLAEARQADRWSVALHEGMSRYEDSVGNWRLRWRALMSFGPLTRVIWERMCGRLSYGNAASYVWLSALKTAGAVLFLLLIGVAAYCWNRDRLLTDEANQLVNSFGGGNAEKAVLIVWRAPAPLRERLYQLLSDDHTKLELATLTNWSLAHSGLDPIYVREALASLRARMLNIATGPTSQYPKMDRLFPQYLTLLSHLSSAADLKAEATNLHELLVRTEFIRNSRQLGNAYEVVAAKIIDAKDLKAEATSLGTSLEQPGASTFNVGLAKAYSSVASRLSSAEDLKTSIARIRTLLAQDADSYYSFLQPAYLAYDYATLIARISNPSDLKAEATSLRSMLQTKVSGSGSGLVMAYAALVTQMDDPSDLKAEATSLRTMLQAKSSLDYEFRSLALAYASVAPRLSDVADLKDSAKTLRTVMATGLWGLADELAGAYEAVIGRLSNPSDLKAEATSLRTLLTHETSGIEQMDTEALGRAYVAVLTRMSTPSDLNAEATSLRTLLARKKTGFDNFGLAIAYGAVAARLGDTAFLTDSATILHTLMVEERNTEKKDLLGYAYENVISRISNLEFLENEVMPLWILVMDSLSKAAGEGQVNGLVKAWTAAVVRMYKVSGQQSEPNLFLNLLGEFIKQTRNSVTLNSLGHAYKEMVAQVKDKLRLKGIATELRLSLEQNETYCRPNENQCSNLLVDVYTAVVTKAKDTEFLKSEAADLGKFLAQSKDFTSTYGVTKAYAAVASQLKDTDLRSEASSLRSLLAQAEGNMAATLGLAKAYGVVAVQLRSAVDLGAAAAIQRTLLEQMIDQESADGLAKSYADVAAGLFEHTDRQGHKALTTEILTLAGQPFLMDPTPLLAALKPYSKKDFGGDVGGALLWAEQEFGVRSDELRPSPLPIQLGSITKAGEDHTP</sequence>
<dbReference type="Pfam" id="PF20703">
    <property type="entry name" value="nSTAND1"/>
    <property type="match status" value="1"/>
</dbReference>
<keyword evidence="1" id="KW-1133">Transmembrane helix</keyword>
<accession>A0ABS5N3N2</accession>
<evidence type="ECO:0000313" key="3">
    <source>
        <dbReference type="EMBL" id="MBS4081190.1"/>
    </source>
</evidence>